<protein>
    <submittedName>
        <fullName evidence="7">Energy-coupling factor transporter transmembrane component T</fullName>
    </submittedName>
</protein>
<organism evidence="7 8">
    <name type="scientific">Carboxydichorda subterranea</name>
    <dbReference type="NCBI Taxonomy" id="3109565"/>
    <lineage>
        <taxon>Bacteria</taxon>
        <taxon>Bacillati</taxon>
        <taxon>Bacillota</taxon>
        <taxon>Limnochordia</taxon>
        <taxon>Limnochordales</taxon>
        <taxon>Geochordaceae</taxon>
        <taxon>Carboxydichorda</taxon>
    </lineage>
</organism>
<reference evidence="7 8" key="1">
    <citation type="journal article" date="2024" name="Front. Microbiol.">
        <title>Novel thermophilic genera Geochorda gen. nov. and Carboxydochorda gen. nov. from the deep terrestrial subsurface reveal the ecophysiological diversity in the class Limnochordia.</title>
        <authorList>
            <person name="Karnachuk O.V."/>
            <person name="Lukina A.P."/>
            <person name="Avakyan M.R."/>
            <person name="Kadnikov V.V."/>
            <person name="Begmatov S."/>
            <person name="Beletsky A.V."/>
            <person name="Vlasova K.G."/>
            <person name="Novikov A.A."/>
            <person name="Shcherbakova V.A."/>
            <person name="Mardanov A.V."/>
            <person name="Ravin N.V."/>
        </authorList>
    </citation>
    <scope>NUCLEOTIDE SEQUENCE [LARGE SCALE GENOMIC DNA]</scope>
    <source>
        <strain evidence="7 8">L945</strain>
    </source>
</reference>
<dbReference type="Pfam" id="PF02361">
    <property type="entry name" value="CbiQ"/>
    <property type="match status" value="1"/>
</dbReference>
<feature type="transmembrane region" description="Helical" evidence="6">
    <location>
        <begin position="76"/>
        <end position="100"/>
    </location>
</feature>
<feature type="transmembrane region" description="Helical" evidence="6">
    <location>
        <begin position="112"/>
        <end position="131"/>
    </location>
</feature>
<evidence type="ECO:0000256" key="6">
    <source>
        <dbReference type="SAM" id="Phobius"/>
    </source>
</evidence>
<keyword evidence="4 6" id="KW-1133">Transmembrane helix</keyword>
<evidence type="ECO:0000256" key="2">
    <source>
        <dbReference type="ARBA" id="ARBA00022475"/>
    </source>
</evidence>
<keyword evidence="3 6" id="KW-0812">Transmembrane</keyword>
<evidence type="ECO:0000256" key="5">
    <source>
        <dbReference type="ARBA" id="ARBA00023136"/>
    </source>
</evidence>
<feature type="transmembrane region" description="Helical" evidence="6">
    <location>
        <begin position="45"/>
        <end position="64"/>
    </location>
</feature>
<evidence type="ECO:0000256" key="1">
    <source>
        <dbReference type="ARBA" id="ARBA00004141"/>
    </source>
</evidence>
<keyword evidence="5 6" id="KW-0472">Membrane</keyword>
<dbReference type="PANTHER" id="PTHR34857">
    <property type="entry name" value="SLL0384 PROTEIN"/>
    <property type="match status" value="1"/>
</dbReference>
<evidence type="ECO:0000256" key="4">
    <source>
        <dbReference type="ARBA" id="ARBA00022989"/>
    </source>
</evidence>
<name>A0ABZ1BZ20_9FIRM</name>
<evidence type="ECO:0000313" key="7">
    <source>
        <dbReference type="EMBL" id="WRP17746.1"/>
    </source>
</evidence>
<evidence type="ECO:0000313" key="8">
    <source>
        <dbReference type="Proteomes" id="UP001332192"/>
    </source>
</evidence>
<accession>A0ABZ1BZ20</accession>
<proteinExistence type="predicted"/>
<keyword evidence="8" id="KW-1185">Reference proteome</keyword>
<dbReference type="InterPro" id="IPR051611">
    <property type="entry name" value="ECF_transporter_component"/>
</dbReference>
<evidence type="ECO:0000256" key="3">
    <source>
        <dbReference type="ARBA" id="ARBA00022692"/>
    </source>
</evidence>
<dbReference type="InterPro" id="IPR003339">
    <property type="entry name" value="ABC/ECF_trnsptr_transmembrane"/>
</dbReference>
<dbReference type="Proteomes" id="UP001332192">
    <property type="component" value="Chromosome"/>
</dbReference>
<sequence length="266" mass="29170">MRVLLADITIGQYVAGDSFLHRLDPRTKIGMTTVFVVVMFVIRTWWGYLAGALAVAASLAVARLSPRWVLRGLRPIVVLIAISTLLNAFWTEGTVIWEWGPLHLTAEGLNKAAMLGVRLVLLVAGAAVLTLTTSPIDLTDALQRLLRPTRRLGVPAHELAMMMSIALRFVPTLMEEADRIMKAQMARGAAFDRGGLVARARSLIPLLVPLFVSAFRRADELALAMEARCYRGGEGRTKFRVLHMARADWTTLVLFTAAAAGVAVWL</sequence>
<gene>
    <name evidence="7" type="ORF">U7230_01680</name>
</gene>
<dbReference type="CDD" id="cd16914">
    <property type="entry name" value="EcfT"/>
    <property type="match status" value="1"/>
</dbReference>
<keyword evidence="2" id="KW-1003">Cell membrane</keyword>
<dbReference type="PANTHER" id="PTHR34857:SF2">
    <property type="entry name" value="SLL0384 PROTEIN"/>
    <property type="match status" value="1"/>
</dbReference>
<comment type="subcellular location">
    <subcellularLocation>
        <location evidence="1">Membrane</location>
        <topology evidence="1">Multi-pass membrane protein</topology>
    </subcellularLocation>
</comment>
<dbReference type="EMBL" id="CP141615">
    <property type="protein sequence ID" value="WRP17746.1"/>
    <property type="molecule type" value="Genomic_DNA"/>
</dbReference>